<dbReference type="AlphaFoldDB" id="A0A9X4N1U7"/>
<keyword evidence="1" id="KW-0472">Membrane</keyword>
<accession>A0A9X4N1U7</accession>
<organism evidence="2 3">
    <name type="scientific">Profundicola chukchiensis</name>
    <dbReference type="NCBI Taxonomy" id="2961959"/>
    <lineage>
        <taxon>Bacteria</taxon>
        <taxon>Pseudomonadati</taxon>
        <taxon>Bacteroidota</taxon>
        <taxon>Flavobacteriia</taxon>
        <taxon>Flavobacteriales</taxon>
        <taxon>Weeksellaceae</taxon>
        <taxon>Profundicola</taxon>
    </lineage>
</organism>
<dbReference type="EMBL" id="JANCMU010000001">
    <property type="protein sequence ID" value="MDG4944994.1"/>
    <property type="molecule type" value="Genomic_DNA"/>
</dbReference>
<evidence type="ECO:0000256" key="1">
    <source>
        <dbReference type="SAM" id="Phobius"/>
    </source>
</evidence>
<reference evidence="2" key="1">
    <citation type="submission" date="2022-07" db="EMBL/GenBank/DDBJ databases">
        <title>Description and genome-wide analysis of Profundicola chukchiensis gen. nov., sp. nov., marine bacteria isolated from bottom sediments of the Chukchi Sea.</title>
        <authorList>
            <person name="Romanenko L."/>
            <person name="Otstavnykh N."/>
            <person name="Kurilenko V."/>
            <person name="Eremeev V."/>
            <person name="Velansky P."/>
            <person name="Mikhailov V."/>
            <person name="Isaeva M."/>
        </authorList>
    </citation>
    <scope>NUCLEOTIDE SEQUENCE</scope>
    <source>
        <strain evidence="2">KMM 9713</strain>
    </source>
</reference>
<name>A0A9X4N1U7_9FLAO</name>
<feature type="transmembrane region" description="Helical" evidence="1">
    <location>
        <begin position="145"/>
        <end position="165"/>
    </location>
</feature>
<proteinExistence type="predicted"/>
<feature type="transmembrane region" description="Helical" evidence="1">
    <location>
        <begin position="68"/>
        <end position="91"/>
    </location>
</feature>
<dbReference type="RefSeq" id="WP_304419743.1">
    <property type="nucleotide sequence ID" value="NZ_JANCMU010000001.1"/>
</dbReference>
<evidence type="ECO:0000313" key="3">
    <source>
        <dbReference type="Proteomes" id="UP001152599"/>
    </source>
</evidence>
<feature type="transmembrane region" description="Helical" evidence="1">
    <location>
        <begin position="112"/>
        <end position="133"/>
    </location>
</feature>
<dbReference type="Proteomes" id="UP001152599">
    <property type="component" value="Unassembled WGS sequence"/>
</dbReference>
<sequence length="436" mass="49825">MYKTAFLKLKNLLKEIGSNIVFIPAVGGFFGSVLAVIMYFMEDFGISSFLIERLPYLVINNYDTASTLLSTFSAGVLSILVFSFSMVMLLLNQAGTNFSPRVLPGLISVKRHQYIIGLFLGSILYNTIVLVGLRPTTDKYQLPGFSVLLGIAITTFCLFAFIYFIDSISSSIQVQNIISKIFGQVKDRMAYIKEDEGNYDDELNITDSWTWIQANDSGYLQGILDQDLLEFAQENKVEISIDRIEGAFIMEGENLVRISKELDDEQVEMLLNCLIINRKGEDIDQNYLYGFKQITEIGVRAMSPGVNDPATAITTIEYLTELFAFKMTMNEGFRYLKDDKEQVWVQLRSVTLKELLYQIMVSYRTYCKHDMSCVQKLLIMLLKLKSLPYTTEEQRKTIDAEIDLLNFDVKENIKNPTDLAFYKSIQENSHQPFIQQ</sequence>
<dbReference type="Pfam" id="PF10011">
    <property type="entry name" value="DUF2254"/>
    <property type="match status" value="1"/>
</dbReference>
<evidence type="ECO:0000313" key="2">
    <source>
        <dbReference type="EMBL" id="MDG4944994.1"/>
    </source>
</evidence>
<keyword evidence="1" id="KW-0812">Transmembrane</keyword>
<protein>
    <submittedName>
        <fullName evidence="2">DUF2254 domain-containing protein</fullName>
    </submittedName>
</protein>
<gene>
    <name evidence="2" type="ORF">NMK71_01070</name>
</gene>
<keyword evidence="3" id="KW-1185">Reference proteome</keyword>
<dbReference type="InterPro" id="IPR018723">
    <property type="entry name" value="DUF2254_membrane"/>
</dbReference>
<feature type="transmembrane region" description="Helical" evidence="1">
    <location>
        <begin position="20"/>
        <end position="41"/>
    </location>
</feature>
<keyword evidence="1" id="KW-1133">Transmembrane helix</keyword>
<comment type="caution">
    <text evidence="2">The sequence shown here is derived from an EMBL/GenBank/DDBJ whole genome shotgun (WGS) entry which is preliminary data.</text>
</comment>